<accession>A0A7H8N7W9</accession>
<reference evidence="2 3" key="1">
    <citation type="submission" date="2020-06" db="EMBL/GenBank/DDBJ databases">
        <title>Genome mining for natural products.</title>
        <authorList>
            <person name="Zhang B."/>
            <person name="Shi J."/>
            <person name="Ge H."/>
        </authorList>
    </citation>
    <scope>NUCLEOTIDE SEQUENCE [LARGE SCALE GENOMIC DNA]</scope>
    <source>
        <strain evidence="2 3">NA00687</strain>
    </source>
</reference>
<sequence length="180" mass="18157">MATARADEPVLLDPQGPVITAIACAVGAALFLGAGGACGYVVARTVAEFGGIGAGWTWAGAGLALLAAFVASVGWSTAVSARAERRATLQLAALGVDASALVLAVASAPPTNDHHFQVRLLMRVSGPGFAPFEYGAEVLRYQFGGATRGTVLPALVNPVTRVFTIDRPPAPPAPAPAPEA</sequence>
<name>A0A7H8N7W9_9ACTN</name>
<keyword evidence="1" id="KW-1133">Transmembrane helix</keyword>
<dbReference type="PROSITE" id="PS51257">
    <property type="entry name" value="PROKAR_LIPOPROTEIN"/>
    <property type="match status" value="1"/>
</dbReference>
<dbReference type="EMBL" id="CP054929">
    <property type="protein sequence ID" value="QKW50443.1"/>
    <property type="molecule type" value="Genomic_DNA"/>
</dbReference>
<evidence type="ECO:0000313" key="2">
    <source>
        <dbReference type="EMBL" id="QKW50443.1"/>
    </source>
</evidence>
<feature type="transmembrane region" description="Helical" evidence="1">
    <location>
        <begin position="55"/>
        <end position="75"/>
    </location>
</feature>
<feature type="transmembrane region" description="Helical" evidence="1">
    <location>
        <begin position="18"/>
        <end position="43"/>
    </location>
</feature>
<dbReference type="Proteomes" id="UP000509303">
    <property type="component" value="Chromosome"/>
</dbReference>
<organism evidence="2 3">
    <name type="scientific">Streptomyces buecherae</name>
    <dbReference type="NCBI Taxonomy" id="2763006"/>
    <lineage>
        <taxon>Bacteria</taxon>
        <taxon>Bacillati</taxon>
        <taxon>Actinomycetota</taxon>
        <taxon>Actinomycetes</taxon>
        <taxon>Kitasatosporales</taxon>
        <taxon>Streptomycetaceae</taxon>
        <taxon>Streptomyces</taxon>
    </lineage>
</organism>
<evidence type="ECO:0000313" key="3">
    <source>
        <dbReference type="Proteomes" id="UP000509303"/>
    </source>
</evidence>
<dbReference type="RefSeq" id="WP_176162179.1">
    <property type="nucleotide sequence ID" value="NZ_CP054929.1"/>
</dbReference>
<dbReference type="AlphaFoldDB" id="A0A7H8N7W9"/>
<protein>
    <submittedName>
        <fullName evidence="2">Uncharacterized protein</fullName>
    </submittedName>
</protein>
<keyword evidence="3" id="KW-1185">Reference proteome</keyword>
<keyword evidence="1" id="KW-0472">Membrane</keyword>
<keyword evidence="1" id="KW-0812">Transmembrane</keyword>
<proteinExistence type="predicted"/>
<gene>
    <name evidence="2" type="ORF">HUT08_13905</name>
</gene>
<evidence type="ECO:0000256" key="1">
    <source>
        <dbReference type="SAM" id="Phobius"/>
    </source>
</evidence>